<feature type="domain" description="Cytochrome b561" evidence="11">
    <location>
        <begin position="233"/>
        <end position="338"/>
    </location>
</feature>
<protein>
    <recommendedName>
        <fullName evidence="14">Iron reductase domain protein</fullName>
    </recommendedName>
</protein>
<dbReference type="PANTHER" id="PTHR47797">
    <property type="entry name" value="DEHYDROGENASE, PUTATIVE (AFU_ORTHOLOGUE AFUA_8G05805)-RELATED"/>
    <property type="match status" value="1"/>
</dbReference>
<dbReference type="SUPFAM" id="SSF49344">
    <property type="entry name" value="CBD9-like"/>
    <property type="match status" value="1"/>
</dbReference>
<evidence type="ECO:0000256" key="2">
    <source>
        <dbReference type="ARBA" id="ARBA00022448"/>
    </source>
</evidence>
<evidence type="ECO:0000256" key="6">
    <source>
        <dbReference type="ARBA" id="ARBA00023136"/>
    </source>
</evidence>
<dbReference type="Pfam" id="PF16010">
    <property type="entry name" value="CDH-cyt"/>
    <property type="match status" value="1"/>
</dbReference>
<evidence type="ECO:0000313" key="13">
    <source>
        <dbReference type="Proteomes" id="UP001305779"/>
    </source>
</evidence>
<evidence type="ECO:0008006" key="14">
    <source>
        <dbReference type="Google" id="ProtNLM"/>
    </source>
</evidence>
<feature type="transmembrane region" description="Helical" evidence="8">
    <location>
        <begin position="262"/>
        <end position="287"/>
    </location>
</feature>
<feature type="region of interest" description="Disordered" evidence="7">
    <location>
        <begin position="192"/>
        <end position="216"/>
    </location>
</feature>
<name>A0ABR0F0X7_ZASCE</name>
<reference evidence="12 13" key="1">
    <citation type="journal article" date="2023" name="G3 (Bethesda)">
        <title>A chromosome-level genome assembly of Zasmidium syzygii isolated from banana leaves.</title>
        <authorList>
            <person name="van Westerhoven A.C."/>
            <person name="Mehrabi R."/>
            <person name="Talebi R."/>
            <person name="Steentjes M.B.F."/>
            <person name="Corcolon B."/>
            <person name="Chong P.A."/>
            <person name="Kema G.H.J."/>
            <person name="Seidl M.F."/>
        </authorList>
    </citation>
    <scope>NUCLEOTIDE SEQUENCE [LARGE SCALE GENOMIC DNA]</scope>
    <source>
        <strain evidence="12 13">P124</strain>
    </source>
</reference>
<organism evidence="12 13">
    <name type="scientific">Zasmidium cellare</name>
    <name type="common">Wine cellar mold</name>
    <name type="synonym">Racodium cellare</name>
    <dbReference type="NCBI Taxonomy" id="395010"/>
    <lineage>
        <taxon>Eukaryota</taxon>
        <taxon>Fungi</taxon>
        <taxon>Dikarya</taxon>
        <taxon>Ascomycota</taxon>
        <taxon>Pezizomycotina</taxon>
        <taxon>Dothideomycetes</taxon>
        <taxon>Dothideomycetidae</taxon>
        <taxon>Mycosphaerellales</taxon>
        <taxon>Mycosphaerellaceae</taxon>
        <taxon>Zasmidium</taxon>
    </lineage>
</organism>
<accession>A0ABR0F0X7</accession>
<feature type="chain" id="PRO_5046619822" description="Iron reductase domain protein" evidence="9">
    <location>
        <begin position="19"/>
        <end position="409"/>
    </location>
</feature>
<sequence length="409" mass="42915">MAYILAAAALGLSITVNAQSLARTCPETDICYSLNIPESTASSGNGDIYFQITAPTTYEWVGLGQGSQMAGSNIFVIYTSADGQNVTVSPRLGTGHVEPQHNADAQVTLLEGSGVENGVMTANVRCSSCNTWSGGNMDFTTQSASWIHAYKNGQAMNTDDVAAGLSFHDGYAPFDWDMAAAKGGSSVNPFAATTDSTSTGNNTTTNSTTTSSSSSNSVPFGGDFALGDRVQRAHGVLAALAFVAFFPTGGILIRIASFTGVIWIHAAIQAFAYAIFIAAFGLGIYLAKETDHLSDHHPIIGIVLFVVLFFQPVTGSWEHIGIGRIAIILGMINGGLGIQLAGGIETGYIAAYGVCAGVMGLLYIAALLYGEMKRKRNPPPAYETSQRAQLESHDGSPNGRGYYSKENGQ</sequence>
<keyword evidence="6 8" id="KW-0472">Membrane</keyword>
<feature type="compositionally biased region" description="Low complexity" evidence="7">
    <location>
        <begin position="193"/>
        <end position="216"/>
    </location>
</feature>
<dbReference type="InterPro" id="IPR005018">
    <property type="entry name" value="DOMON_domain"/>
</dbReference>
<gene>
    <name evidence="12" type="ORF">PRZ48_001306</name>
</gene>
<dbReference type="CDD" id="cd08760">
    <property type="entry name" value="Cyt_b561_FRRS1_like"/>
    <property type="match status" value="1"/>
</dbReference>
<feature type="transmembrane region" description="Helical" evidence="8">
    <location>
        <begin position="236"/>
        <end position="255"/>
    </location>
</feature>
<keyword evidence="13" id="KW-1185">Reference proteome</keyword>
<comment type="subcellular location">
    <subcellularLocation>
        <location evidence="1">Membrane</location>
    </subcellularLocation>
</comment>
<keyword evidence="3 8" id="KW-0812">Transmembrane</keyword>
<dbReference type="SMART" id="SM00664">
    <property type="entry name" value="DoH"/>
    <property type="match status" value="1"/>
</dbReference>
<evidence type="ECO:0000256" key="5">
    <source>
        <dbReference type="ARBA" id="ARBA00022989"/>
    </source>
</evidence>
<dbReference type="Proteomes" id="UP001305779">
    <property type="component" value="Unassembled WGS sequence"/>
</dbReference>
<evidence type="ECO:0000256" key="4">
    <source>
        <dbReference type="ARBA" id="ARBA00022982"/>
    </source>
</evidence>
<keyword evidence="2" id="KW-0813">Transport</keyword>
<keyword evidence="4" id="KW-0249">Electron transport</keyword>
<evidence type="ECO:0000256" key="1">
    <source>
        <dbReference type="ARBA" id="ARBA00004370"/>
    </source>
</evidence>
<feature type="transmembrane region" description="Helical" evidence="8">
    <location>
        <begin position="348"/>
        <end position="369"/>
    </location>
</feature>
<evidence type="ECO:0000313" key="12">
    <source>
        <dbReference type="EMBL" id="KAK4507571.1"/>
    </source>
</evidence>
<evidence type="ECO:0000256" key="9">
    <source>
        <dbReference type="SAM" id="SignalP"/>
    </source>
</evidence>
<keyword evidence="5 8" id="KW-1133">Transmembrane helix</keyword>
<evidence type="ECO:0000256" key="3">
    <source>
        <dbReference type="ARBA" id="ARBA00022692"/>
    </source>
</evidence>
<comment type="caution">
    <text evidence="12">The sequence shown here is derived from an EMBL/GenBank/DDBJ whole genome shotgun (WGS) entry which is preliminary data.</text>
</comment>
<proteinExistence type="predicted"/>
<dbReference type="Gene3D" id="1.20.120.1770">
    <property type="match status" value="1"/>
</dbReference>
<dbReference type="InterPro" id="IPR015920">
    <property type="entry name" value="Cellobiose_DH-like_cyt"/>
</dbReference>
<dbReference type="PANTHER" id="PTHR47797:SF1">
    <property type="entry name" value="CYTOCHROME B561 DOMAIN-CONTAINING PROTEIN-RELATED"/>
    <property type="match status" value="1"/>
</dbReference>
<feature type="signal peptide" evidence="9">
    <location>
        <begin position="1"/>
        <end position="18"/>
    </location>
</feature>
<evidence type="ECO:0000259" key="10">
    <source>
        <dbReference type="SMART" id="SM00664"/>
    </source>
</evidence>
<evidence type="ECO:0000259" key="11">
    <source>
        <dbReference type="SMART" id="SM00665"/>
    </source>
</evidence>
<evidence type="ECO:0000256" key="8">
    <source>
        <dbReference type="SAM" id="Phobius"/>
    </source>
</evidence>
<feature type="domain" description="DOMON" evidence="10">
    <location>
        <begin position="60"/>
        <end position="151"/>
    </location>
</feature>
<dbReference type="EMBL" id="JAXOVC010000001">
    <property type="protein sequence ID" value="KAK4507571.1"/>
    <property type="molecule type" value="Genomic_DNA"/>
</dbReference>
<keyword evidence="9" id="KW-0732">Signal</keyword>
<feature type="region of interest" description="Disordered" evidence="7">
    <location>
        <begin position="376"/>
        <end position="409"/>
    </location>
</feature>
<evidence type="ECO:0000256" key="7">
    <source>
        <dbReference type="SAM" id="MobiDB-lite"/>
    </source>
</evidence>
<feature type="transmembrane region" description="Helical" evidence="8">
    <location>
        <begin position="324"/>
        <end position="342"/>
    </location>
</feature>
<feature type="transmembrane region" description="Helical" evidence="8">
    <location>
        <begin position="299"/>
        <end position="317"/>
    </location>
</feature>
<dbReference type="CDD" id="cd09630">
    <property type="entry name" value="CDH_like_cytochrome"/>
    <property type="match status" value="1"/>
</dbReference>
<dbReference type="InterPro" id="IPR006593">
    <property type="entry name" value="Cyt_b561/ferric_Rdtase_TM"/>
</dbReference>
<dbReference type="Gene3D" id="2.60.40.1210">
    <property type="entry name" value="Cellobiose dehydrogenase, cytochrome domain"/>
    <property type="match status" value="1"/>
</dbReference>
<dbReference type="SMART" id="SM00665">
    <property type="entry name" value="B561"/>
    <property type="match status" value="1"/>
</dbReference>